<keyword evidence="2" id="KW-0862">Zinc</keyword>
<dbReference type="Pfam" id="PF00172">
    <property type="entry name" value="Zn_clus"/>
    <property type="match status" value="1"/>
</dbReference>
<evidence type="ECO:0000256" key="5">
    <source>
        <dbReference type="ARBA" id="ARBA00023163"/>
    </source>
</evidence>
<evidence type="ECO:0000256" key="6">
    <source>
        <dbReference type="ARBA" id="ARBA00023242"/>
    </source>
</evidence>
<name>A0AA38VPM1_9PEZI</name>
<dbReference type="GO" id="GO:0045944">
    <property type="term" value="P:positive regulation of transcription by RNA polymerase II"/>
    <property type="evidence" value="ECO:0007669"/>
    <property type="project" value="TreeGrafter"/>
</dbReference>
<dbReference type="PANTHER" id="PTHR37534:SF7">
    <property type="entry name" value="TRANSCRIPTIONAL ACTIVATOR PROTEIN UGA3"/>
    <property type="match status" value="1"/>
</dbReference>
<dbReference type="InterPro" id="IPR001138">
    <property type="entry name" value="Zn2Cys6_DnaBD"/>
</dbReference>
<accession>A0AA38VPM1</accession>
<keyword evidence="10" id="KW-1185">Reference proteome</keyword>
<dbReference type="PANTHER" id="PTHR37534">
    <property type="entry name" value="TRANSCRIPTIONAL ACTIVATOR PROTEIN UGA3"/>
    <property type="match status" value="1"/>
</dbReference>
<dbReference type="Proteomes" id="UP001174694">
    <property type="component" value="Unassembled WGS sequence"/>
</dbReference>
<dbReference type="PROSITE" id="PS50048">
    <property type="entry name" value="ZN2_CY6_FUNGAL_2"/>
    <property type="match status" value="1"/>
</dbReference>
<dbReference type="AlphaFoldDB" id="A0AA38VPM1"/>
<evidence type="ECO:0000256" key="1">
    <source>
        <dbReference type="ARBA" id="ARBA00004123"/>
    </source>
</evidence>
<keyword evidence="3" id="KW-0805">Transcription regulation</keyword>
<evidence type="ECO:0000256" key="7">
    <source>
        <dbReference type="SAM" id="MobiDB-lite"/>
    </source>
</evidence>
<reference evidence="9" key="1">
    <citation type="submission" date="2022-07" db="EMBL/GenBank/DDBJ databases">
        <title>Fungi with potential for degradation of polypropylene.</title>
        <authorList>
            <person name="Gostincar C."/>
        </authorList>
    </citation>
    <scope>NUCLEOTIDE SEQUENCE</scope>
    <source>
        <strain evidence="9">EXF-13308</strain>
    </source>
</reference>
<comment type="caution">
    <text evidence="9">The sequence shown here is derived from an EMBL/GenBank/DDBJ whole genome shotgun (WGS) entry which is preliminary data.</text>
</comment>
<dbReference type="GO" id="GO:0005634">
    <property type="term" value="C:nucleus"/>
    <property type="evidence" value="ECO:0007669"/>
    <property type="project" value="UniProtKB-SubCell"/>
</dbReference>
<dbReference type="SUPFAM" id="SSF57701">
    <property type="entry name" value="Zn2/Cys6 DNA-binding domain"/>
    <property type="match status" value="1"/>
</dbReference>
<keyword evidence="4 9" id="KW-0238">DNA-binding</keyword>
<dbReference type="SMART" id="SM00066">
    <property type="entry name" value="GAL4"/>
    <property type="match status" value="1"/>
</dbReference>
<dbReference type="GO" id="GO:0000981">
    <property type="term" value="F:DNA-binding transcription factor activity, RNA polymerase II-specific"/>
    <property type="evidence" value="ECO:0007669"/>
    <property type="project" value="InterPro"/>
</dbReference>
<comment type="subcellular location">
    <subcellularLocation>
        <location evidence="1">Nucleus</location>
    </subcellularLocation>
</comment>
<evidence type="ECO:0000256" key="2">
    <source>
        <dbReference type="ARBA" id="ARBA00022833"/>
    </source>
</evidence>
<evidence type="ECO:0000259" key="8">
    <source>
        <dbReference type="PROSITE" id="PS50048"/>
    </source>
</evidence>
<evidence type="ECO:0000313" key="10">
    <source>
        <dbReference type="Proteomes" id="UP001174694"/>
    </source>
</evidence>
<organism evidence="9 10">
    <name type="scientific">Pleurostoma richardsiae</name>
    <dbReference type="NCBI Taxonomy" id="41990"/>
    <lineage>
        <taxon>Eukaryota</taxon>
        <taxon>Fungi</taxon>
        <taxon>Dikarya</taxon>
        <taxon>Ascomycota</taxon>
        <taxon>Pezizomycotina</taxon>
        <taxon>Sordariomycetes</taxon>
        <taxon>Sordariomycetidae</taxon>
        <taxon>Calosphaeriales</taxon>
        <taxon>Pleurostomataceae</taxon>
        <taxon>Pleurostoma</taxon>
    </lineage>
</organism>
<feature type="region of interest" description="Disordered" evidence="7">
    <location>
        <begin position="51"/>
        <end position="75"/>
    </location>
</feature>
<protein>
    <submittedName>
        <fullName evidence="9">Zn(2)-C6 fungal-type DNA-binding domain</fullName>
    </submittedName>
</protein>
<dbReference type="GO" id="GO:0000976">
    <property type="term" value="F:transcription cis-regulatory region binding"/>
    <property type="evidence" value="ECO:0007669"/>
    <property type="project" value="TreeGrafter"/>
</dbReference>
<dbReference type="CDD" id="cd00067">
    <property type="entry name" value="GAL4"/>
    <property type="match status" value="1"/>
</dbReference>
<evidence type="ECO:0000256" key="4">
    <source>
        <dbReference type="ARBA" id="ARBA00023125"/>
    </source>
</evidence>
<dbReference type="Gene3D" id="4.10.240.10">
    <property type="entry name" value="Zn(2)-C6 fungal-type DNA-binding domain"/>
    <property type="match status" value="1"/>
</dbReference>
<dbReference type="Pfam" id="PF11951">
    <property type="entry name" value="Fungal_trans_2"/>
    <property type="match status" value="1"/>
</dbReference>
<keyword evidence="6" id="KW-0539">Nucleus</keyword>
<dbReference type="InterPro" id="IPR036864">
    <property type="entry name" value="Zn2-C6_fun-type_DNA-bd_sf"/>
</dbReference>
<dbReference type="InterPro" id="IPR021858">
    <property type="entry name" value="Fun_TF"/>
</dbReference>
<keyword evidence="5" id="KW-0804">Transcription</keyword>
<sequence length="484" mass="54871">MEVEARPQSSPANRRQRSGCLTCRDRKKRCDQNYPVCDACRRLNFVCRREDPQRPRKPGRPRRPSPMANSPKPASCACLSTRVPDISAFWLQNGAGGASADDHAPRRRLILRYYTQALAALITTNVENNCFLSVFLPLAMDSPVFLDTILAWSSTHLALRDESYQSLALQCRGTALRSLAASLPSLQRQPEIGLACCLVQCALESVSGDTKQWYTHIEGAHQIIRSACSPAEGKSTTQLDLRPFSSFEGTWLLRSFAYHDIMTTVAEDRKPLIVAGHYWLFHEQEPPDSLFGLGSKVMYLVSETSVLNVDMLECTDELRRRPDFVERAQQLEAELLSWQCGGPSTTGAAQSDDLVKLAEMYRNAALIHLYRAMRRNRIAENTSIERKIDAAVAGIIERLRSIPEKCLVESSLLFPLFMSGGETSDPELIEIIRRRMQDIIDFRHFRNFAAALKVLEELWHLRLSGRDLDWRDVLDRKKWMLSIT</sequence>
<evidence type="ECO:0000313" key="9">
    <source>
        <dbReference type="EMBL" id="KAJ9144058.1"/>
    </source>
</evidence>
<proteinExistence type="predicted"/>
<dbReference type="GO" id="GO:0008270">
    <property type="term" value="F:zinc ion binding"/>
    <property type="evidence" value="ECO:0007669"/>
    <property type="project" value="InterPro"/>
</dbReference>
<gene>
    <name evidence="9" type="ORF">NKR23_g6068</name>
</gene>
<dbReference type="PROSITE" id="PS00463">
    <property type="entry name" value="ZN2_CY6_FUNGAL_1"/>
    <property type="match status" value="1"/>
</dbReference>
<evidence type="ECO:0000256" key="3">
    <source>
        <dbReference type="ARBA" id="ARBA00023015"/>
    </source>
</evidence>
<dbReference type="EMBL" id="JANBVO010000017">
    <property type="protein sequence ID" value="KAJ9144058.1"/>
    <property type="molecule type" value="Genomic_DNA"/>
</dbReference>
<feature type="domain" description="Zn(2)-C6 fungal-type" evidence="8">
    <location>
        <begin position="19"/>
        <end position="49"/>
    </location>
</feature>